<name>A0ABP8QK27_9ACTN</name>
<dbReference type="RefSeq" id="WP_345469433.1">
    <property type="nucleotide sequence ID" value="NZ_BAABHF010000035.1"/>
</dbReference>
<gene>
    <name evidence="1" type="ORF">GCM10023191_059620</name>
</gene>
<sequence length="138" mass="15611">MTFDWETGEGLLGVDDPLVVDDALDRGERHAGIAVAGLALNHEDLAEIAPRVARAARSGDAETRRMAFVALGHAVRLFGALPPELDRALRDARHDPAAETAFDDTLQYVPFARLPTWLKLRSLREWAHWHLWRRQRDR</sequence>
<comment type="caution">
    <text evidence="1">The sequence shown here is derived from an EMBL/GenBank/DDBJ whole genome shotgun (WGS) entry which is preliminary data.</text>
</comment>
<evidence type="ECO:0008006" key="3">
    <source>
        <dbReference type="Google" id="ProtNLM"/>
    </source>
</evidence>
<proteinExistence type="predicted"/>
<organism evidence="1 2">
    <name type="scientific">Actinoallomurus oryzae</name>
    <dbReference type="NCBI Taxonomy" id="502180"/>
    <lineage>
        <taxon>Bacteria</taxon>
        <taxon>Bacillati</taxon>
        <taxon>Actinomycetota</taxon>
        <taxon>Actinomycetes</taxon>
        <taxon>Streptosporangiales</taxon>
        <taxon>Thermomonosporaceae</taxon>
        <taxon>Actinoallomurus</taxon>
    </lineage>
</organism>
<reference evidence="2" key="1">
    <citation type="journal article" date="2019" name="Int. J. Syst. Evol. Microbiol.">
        <title>The Global Catalogue of Microorganisms (GCM) 10K type strain sequencing project: providing services to taxonomists for standard genome sequencing and annotation.</title>
        <authorList>
            <consortium name="The Broad Institute Genomics Platform"/>
            <consortium name="The Broad Institute Genome Sequencing Center for Infectious Disease"/>
            <person name="Wu L."/>
            <person name="Ma J."/>
        </authorList>
    </citation>
    <scope>NUCLEOTIDE SEQUENCE [LARGE SCALE GENOMIC DNA]</scope>
    <source>
        <strain evidence="2">JCM 17933</strain>
    </source>
</reference>
<keyword evidence="2" id="KW-1185">Reference proteome</keyword>
<dbReference type="Proteomes" id="UP001500503">
    <property type="component" value="Unassembled WGS sequence"/>
</dbReference>
<protein>
    <recommendedName>
        <fullName evidence="3">HEAT repeat domain-containing protein</fullName>
    </recommendedName>
</protein>
<evidence type="ECO:0000313" key="2">
    <source>
        <dbReference type="Proteomes" id="UP001500503"/>
    </source>
</evidence>
<dbReference type="EMBL" id="BAABHF010000035">
    <property type="protein sequence ID" value="GAA4504762.1"/>
    <property type="molecule type" value="Genomic_DNA"/>
</dbReference>
<evidence type="ECO:0000313" key="1">
    <source>
        <dbReference type="EMBL" id="GAA4504762.1"/>
    </source>
</evidence>
<accession>A0ABP8QK27</accession>